<proteinExistence type="predicted"/>
<accession>A0AA39PD32</accession>
<protein>
    <recommendedName>
        <fullName evidence="4">Ubiquitin-like protease family profile domain-containing protein</fullName>
    </recommendedName>
</protein>
<dbReference type="EMBL" id="JAUEPU010000069">
    <property type="protein sequence ID" value="KAK0482012.1"/>
    <property type="molecule type" value="Genomic_DNA"/>
</dbReference>
<keyword evidence="3" id="KW-1185">Reference proteome</keyword>
<evidence type="ECO:0000313" key="2">
    <source>
        <dbReference type="EMBL" id="KAK0482012.1"/>
    </source>
</evidence>
<name>A0AA39PD32_9AGAR</name>
<feature type="region of interest" description="Disordered" evidence="1">
    <location>
        <begin position="1514"/>
        <end position="1549"/>
    </location>
</feature>
<evidence type="ECO:0000313" key="3">
    <source>
        <dbReference type="Proteomes" id="UP001175228"/>
    </source>
</evidence>
<dbReference type="InterPro" id="IPR038765">
    <property type="entry name" value="Papain-like_cys_pep_sf"/>
</dbReference>
<evidence type="ECO:0000256" key="1">
    <source>
        <dbReference type="SAM" id="MobiDB-lite"/>
    </source>
</evidence>
<comment type="caution">
    <text evidence="2">The sequence shown here is derived from an EMBL/GenBank/DDBJ whole genome shotgun (WGS) entry which is preliminary data.</text>
</comment>
<evidence type="ECO:0008006" key="4">
    <source>
        <dbReference type="Google" id="ProtNLM"/>
    </source>
</evidence>
<dbReference type="Proteomes" id="UP001175228">
    <property type="component" value="Unassembled WGS sequence"/>
</dbReference>
<reference evidence="2" key="1">
    <citation type="submission" date="2023-06" db="EMBL/GenBank/DDBJ databases">
        <authorList>
            <consortium name="Lawrence Berkeley National Laboratory"/>
            <person name="Ahrendt S."/>
            <person name="Sahu N."/>
            <person name="Indic B."/>
            <person name="Wong-Bajracharya J."/>
            <person name="Merenyi Z."/>
            <person name="Ke H.-M."/>
            <person name="Monk M."/>
            <person name="Kocsube S."/>
            <person name="Drula E."/>
            <person name="Lipzen A."/>
            <person name="Balint B."/>
            <person name="Henrissat B."/>
            <person name="Andreopoulos B."/>
            <person name="Martin F.M."/>
            <person name="Harder C.B."/>
            <person name="Rigling D."/>
            <person name="Ford K.L."/>
            <person name="Foster G.D."/>
            <person name="Pangilinan J."/>
            <person name="Papanicolaou A."/>
            <person name="Barry K."/>
            <person name="LaButti K."/>
            <person name="Viragh M."/>
            <person name="Koriabine M."/>
            <person name="Yan M."/>
            <person name="Riley R."/>
            <person name="Champramary S."/>
            <person name="Plett K.L."/>
            <person name="Tsai I.J."/>
            <person name="Slot J."/>
            <person name="Sipos G."/>
            <person name="Plett J."/>
            <person name="Nagy L.G."/>
            <person name="Grigoriev I.V."/>
        </authorList>
    </citation>
    <scope>NUCLEOTIDE SEQUENCE</scope>
    <source>
        <strain evidence="2">HWK02</strain>
    </source>
</reference>
<feature type="compositionally biased region" description="Polar residues" evidence="1">
    <location>
        <begin position="1525"/>
        <end position="1539"/>
    </location>
</feature>
<feature type="region of interest" description="Disordered" evidence="1">
    <location>
        <begin position="412"/>
        <end position="462"/>
    </location>
</feature>
<feature type="region of interest" description="Disordered" evidence="1">
    <location>
        <begin position="490"/>
        <end position="517"/>
    </location>
</feature>
<dbReference type="SUPFAM" id="SSF54001">
    <property type="entry name" value="Cysteine proteinases"/>
    <property type="match status" value="1"/>
</dbReference>
<dbReference type="Gene3D" id="3.40.395.10">
    <property type="entry name" value="Adenoviral Proteinase, Chain A"/>
    <property type="match status" value="1"/>
</dbReference>
<feature type="compositionally biased region" description="Acidic residues" evidence="1">
    <location>
        <begin position="1363"/>
        <end position="1372"/>
    </location>
</feature>
<organism evidence="2 3">
    <name type="scientific">Armillaria luteobubalina</name>
    <dbReference type="NCBI Taxonomy" id="153913"/>
    <lineage>
        <taxon>Eukaryota</taxon>
        <taxon>Fungi</taxon>
        <taxon>Dikarya</taxon>
        <taxon>Basidiomycota</taxon>
        <taxon>Agaricomycotina</taxon>
        <taxon>Agaricomycetes</taxon>
        <taxon>Agaricomycetidae</taxon>
        <taxon>Agaricales</taxon>
        <taxon>Marasmiineae</taxon>
        <taxon>Physalacriaceae</taxon>
        <taxon>Armillaria</taxon>
    </lineage>
</organism>
<feature type="region of interest" description="Disordered" evidence="1">
    <location>
        <begin position="1362"/>
        <end position="1384"/>
    </location>
</feature>
<sequence>MDKPIEIYSDDELTTNPDWIESDWINVGKKYIDVPETVTRERERLLRIPSSYKSILPSNEIPVTQFLRLSLPNLCQNSHTSSELGFSDDEPDSLPENIYDISVPSKETLDRLENDFGEAWFNGSRSVKDERDGLSWRHPFWVLTYFTFMRQACMAFSDWSEAMKWLEKTPTSVSAIEEDDTKRTILSLLNEVSWQGTTLGMQNKVNNRALTDVLGDKPLGMWTLDAMLAKLRLRLKYNGDTSTIIPPMEFSTYLKNRNNTATKSQDYSVKYVTQLRSQNSWRLLFVLHHPPFHWASCMVDFVQQEVHYGDSLGWSPPSSFMECLHAWLGDVFSELKFTMSKNSLPCGIQNDSVNCGIAAVNCVAHSAFGDALWTPSYRRLARMNAFIDLVKSDAQYIKELGILKAKPVLSTVPVNNETRPNPIKRRTPDSQNESSKRTKLSSSTPIHPLFHSSCPTPTTQHKPLRASDAKVAKHAKAAMATLEQHQDNVTRELKKPSGDVEKPSKMPEVIGLSQGGTSRAAVNERHLRRMANAGLVEVSDAKWRNFSQKCRNLDEDCGLDVQQPRLVQHSYCGEWIPMKTVYNTSRFHEHIKNQRCKPIPVSKSLHGYFTVAPVIKPTISTMKKQPTVLKACPGLTEKLDSRISVYLETTSAEGAGAISIHKISEEHFGQPYMSLTNSQKTEIRSLEKTYQTWRNDTSIAAHQAVYAVGVTPCLGRVEVNMDDPEPILPCESCQRVFDSAEFKAALRKKREINPKNAIFIPKIHHNETKARIFLRHNGLSDFFSEANKGSIWRRLVRQIIDGEYQNAQVFTGLVEATVMAKDREIRGKGMQNFTYTPHYREFLHIVHSISPQTYRQLGLEVKIEDPRSIQRRVNSRPRFPLGIQERTYQFVADYISDYKYPASAPLGLSVDDTKLFATLQPILDKTKSNAGEWYLVGNVGDTPIKIPDMAALDEFIQEADKYEKATKLRLWVLQIPISGVPPLAVAILPISAKIKAPELAELQIDLMKGLVSRGYHIVSNASDGAAVERDCQRRLAAVGTCVEFRIKAPGPDVEAFSVSLCNLDGNVFVNAQDSKHALKTFRNNIFTGARVLTLGNFNATYQHVHGIAMQPNSPLYNRDVIKYDKQDDNAASRIFSADMLEKAMENPEDYLGLIVYLFVFGEFVDAFQSRTMAHKNRVQIALRTKLFLDTWKLFLKKLGYAEAHHFISREAYDICCTLVNGLLGVIVIYRSHLKHPIPLLPWKLQSEGNEHTFADLRKLSSDFSVQEAILSMPKLRAMALSSSKARFGRDNFKATASGYQHTYLSDTGLDYSTLSTFPSDAEFATAYHIAIEENDALWTLLGVHPELIKLAADPSIVPIAIDTSDDLPEDKEDSSSPDQDLSAREELQNAIDGIEKTYNLSREEDEELDACTIAAIALNLQQLATIVQSSANRTIFSNDVPDTDKEQADAIRTEVQRALEAHPRAVFSIIRTMAAASEPDDDDTGSDIPNSGSICDINSAELEPLLLLRRQHQTEQARKGVRTYRPSTIRNPAKNSTKSGPRETTDREKLARRISAIKIRANERGTSTGLNRTERWKDQSVTSKSIAANGNSANAEVVAKGRASDVIKRRRTAFKALKCNSILSEAGICKTNPVENGAWGFVINGSEVFLARVQTMYSKSAGKGPNHSWISSSESIGAISYVIVQTYEHLNRRTFQRVHRQFAHMGLSRIAHLPSNSFLTVVPGDSVMISGDRINISVQTMSIFDNLTAEKDAIVKAVVSMNTVRRRGQGRYNILTVEEIDDIDH</sequence>
<gene>
    <name evidence="2" type="ORF">EDD18DRAFT_1434066</name>
</gene>
<feature type="compositionally biased region" description="Basic and acidic residues" evidence="1">
    <location>
        <begin position="1540"/>
        <end position="1549"/>
    </location>
</feature>
<feature type="compositionally biased region" description="Basic and acidic residues" evidence="1">
    <location>
        <begin position="490"/>
        <end position="505"/>
    </location>
</feature>